<feature type="compositionally biased region" description="Basic residues" evidence="1">
    <location>
        <begin position="224"/>
        <end position="238"/>
    </location>
</feature>
<dbReference type="Gene3D" id="3.40.50.300">
    <property type="entry name" value="P-loop containing nucleotide triphosphate hydrolases"/>
    <property type="match status" value="1"/>
</dbReference>
<dbReference type="STRING" id="392015.SAMN05421543_12314"/>
<proteinExistence type="predicted"/>
<gene>
    <name evidence="2" type="ORF">SAMN05421543_12314</name>
</gene>
<reference evidence="3" key="1">
    <citation type="submission" date="2016-10" db="EMBL/GenBank/DDBJ databases">
        <authorList>
            <person name="Varghese N."/>
        </authorList>
    </citation>
    <scope>NUCLEOTIDE SEQUENCE [LARGE SCALE GENOMIC DNA]</scope>
    <source>
        <strain evidence="3">DSM 17980</strain>
    </source>
</reference>
<dbReference type="EMBL" id="FPBV01000023">
    <property type="protein sequence ID" value="SFV03654.1"/>
    <property type="molecule type" value="Genomic_DNA"/>
</dbReference>
<accession>A0A1I7L2C9</accession>
<evidence type="ECO:0000313" key="2">
    <source>
        <dbReference type="EMBL" id="SFV03654.1"/>
    </source>
</evidence>
<organism evidence="2 3">
    <name type="scientific">Alicyclobacillus macrosporangiidus</name>
    <dbReference type="NCBI Taxonomy" id="392015"/>
    <lineage>
        <taxon>Bacteria</taxon>
        <taxon>Bacillati</taxon>
        <taxon>Bacillota</taxon>
        <taxon>Bacilli</taxon>
        <taxon>Bacillales</taxon>
        <taxon>Alicyclobacillaceae</taxon>
        <taxon>Alicyclobacillus</taxon>
    </lineage>
</organism>
<evidence type="ECO:0000313" key="3">
    <source>
        <dbReference type="Proteomes" id="UP000183508"/>
    </source>
</evidence>
<keyword evidence="3" id="KW-1185">Reference proteome</keyword>
<sequence length="238" mass="27353">MATNLAYILARRMPPGSVTLVEHPKQLPRMWEYFTCADLKPDYVHWAENGKGDTITKDGVTLVPLKPDFSQDVTEEAFITYLYRQLRRPFVLVDGGTNLDDDLLLETADDFLLVMDCDPTMLNLVAYAQLYQEIHSKYGERVRTILNKWTKHAVLEDPQTGEPYFPKALRVPYLSPELVQRALWAGQCVAALPEASEAFAILQQKLVDQWIPRTRAGPNDSPKSQKRRLPIPWRRKRT</sequence>
<feature type="region of interest" description="Disordered" evidence="1">
    <location>
        <begin position="213"/>
        <end position="238"/>
    </location>
</feature>
<name>A0A1I7L2C9_9BACL</name>
<dbReference type="AlphaFoldDB" id="A0A1I7L2C9"/>
<dbReference type="InterPro" id="IPR027417">
    <property type="entry name" value="P-loop_NTPase"/>
</dbReference>
<evidence type="ECO:0000256" key="1">
    <source>
        <dbReference type="SAM" id="MobiDB-lite"/>
    </source>
</evidence>
<evidence type="ECO:0008006" key="4">
    <source>
        <dbReference type="Google" id="ProtNLM"/>
    </source>
</evidence>
<dbReference type="Proteomes" id="UP000183508">
    <property type="component" value="Unassembled WGS sequence"/>
</dbReference>
<protein>
    <recommendedName>
        <fullName evidence="4">Cellulose biosynthesis protein BcsQ</fullName>
    </recommendedName>
</protein>